<dbReference type="AlphaFoldDB" id="A0A5N6Q3L1"/>
<name>A0A5N6Q3L1_9ASTR</name>
<dbReference type="Gene3D" id="3.30.200.20">
    <property type="entry name" value="Phosphorylase Kinase, domain 1"/>
    <property type="match status" value="1"/>
</dbReference>
<comment type="caution">
    <text evidence="3">The sequence shown here is derived from an EMBL/GenBank/DDBJ whole genome shotgun (WGS) entry which is preliminary data.</text>
</comment>
<evidence type="ECO:0000313" key="3">
    <source>
        <dbReference type="EMBL" id="KAD7478270.1"/>
    </source>
</evidence>
<reference evidence="3 4" key="1">
    <citation type="submission" date="2019-05" db="EMBL/GenBank/DDBJ databases">
        <title>Mikania micrantha, genome provides insights into the molecular mechanism of rapid growth.</title>
        <authorList>
            <person name="Liu B."/>
        </authorList>
    </citation>
    <scope>NUCLEOTIDE SEQUENCE [LARGE SCALE GENOMIC DNA]</scope>
    <source>
        <strain evidence="3">NLD-2019</strain>
        <tissue evidence="3">Leaf</tissue>
    </source>
</reference>
<protein>
    <recommendedName>
        <fullName evidence="2">Serine-threonine/tyrosine-protein kinase catalytic domain-containing protein</fullName>
    </recommendedName>
</protein>
<dbReference type="EMBL" id="SZYD01000001">
    <property type="protein sequence ID" value="KAD7478270.1"/>
    <property type="molecule type" value="Genomic_DNA"/>
</dbReference>
<evidence type="ECO:0000259" key="2">
    <source>
        <dbReference type="Pfam" id="PF07714"/>
    </source>
</evidence>
<feature type="domain" description="Serine-threonine/tyrosine-protein kinase catalytic" evidence="2">
    <location>
        <begin position="109"/>
        <end position="189"/>
    </location>
</feature>
<sequence length="404" mass="46152">MKSKGHERPFVRLKPAGDEIEGSGTGAAGHARRVKWLTGKDLHSSLNFSQILPLHSSQTPIDCYLVDSQDELRASLITQKVSLMFMKDIIQYPQSWRHRLLYSRYFGTNNITPKYDVYSFGVLLFEVICGRKPMITNDAIEEELDEIIDPNLRKEMSTQSLALFKKIAYDCINQQLVQRPTMDQIVKELEEVLELQWKHENLMDLLNIPLSKIRQATKDFDEAYCVGSGGRRYNEGTLKELIDPKIIEEDDDHVFTLNRGPNQDSFDTFSKVAYQCLAETQAKRPTMEVVIKELQNALNLQGETMVLSRFRFSDIVLATENFAETHCIGLDTTGTVYKAELDHFGNINSLLATKGKNQEAAERPTMKIVINELEIALNFHETLMKKLQISHKVVELGTENFSEK</sequence>
<dbReference type="SUPFAM" id="SSF56112">
    <property type="entry name" value="Protein kinase-like (PK-like)"/>
    <property type="match status" value="1"/>
</dbReference>
<dbReference type="Pfam" id="PF07714">
    <property type="entry name" value="PK_Tyr_Ser-Thr"/>
    <property type="match status" value="1"/>
</dbReference>
<organism evidence="3 4">
    <name type="scientific">Mikania micrantha</name>
    <name type="common">bitter vine</name>
    <dbReference type="NCBI Taxonomy" id="192012"/>
    <lineage>
        <taxon>Eukaryota</taxon>
        <taxon>Viridiplantae</taxon>
        <taxon>Streptophyta</taxon>
        <taxon>Embryophyta</taxon>
        <taxon>Tracheophyta</taxon>
        <taxon>Spermatophyta</taxon>
        <taxon>Magnoliopsida</taxon>
        <taxon>eudicotyledons</taxon>
        <taxon>Gunneridae</taxon>
        <taxon>Pentapetalae</taxon>
        <taxon>asterids</taxon>
        <taxon>campanulids</taxon>
        <taxon>Asterales</taxon>
        <taxon>Asteraceae</taxon>
        <taxon>Asteroideae</taxon>
        <taxon>Heliantheae alliance</taxon>
        <taxon>Eupatorieae</taxon>
        <taxon>Mikania</taxon>
    </lineage>
</organism>
<dbReference type="InterPro" id="IPR011009">
    <property type="entry name" value="Kinase-like_dom_sf"/>
</dbReference>
<keyword evidence="4" id="KW-1185">Reference proteome</keyword>
<dbReference type="GO" id="GO:0004714">
    <property type="term" value="F:transmembrane receptor protein tyrosine kinase activity"/>
    <property type="evidence" value="ECO:0007669"/>
    <property type="project" value="InterPro"/>
</dbReference>
<gene>
    <name evidence="3" type="ORF">E3N88_01406</name>
</gene>
<dbReference type="PANTHER" id="PTHR27003">
    <property type="entry name" value="OS07G0166700 PROTEIN"/>
    <property type="match status" value="1"/>
</dbReference>
<dbReference type="PANTHER" id="PTHR27003:SF383">
    <property type="entry name" value="TYROSINE-PROTEIN KINASE, NON-RECEPTOR JAK_TYK2-RELATED"/>
    <property type="match status" value="1"/>
</dbReference>
<feature type="region of interest" description="Disordered" evidence="1">
    <location>
        <begin position="1"/>
        <end position="26"/>
    </location>
</feature>
<evidence type="ECO:0000313" key="4">
    <source>
        <dbReference type="Proteomes" id="UP000326396"/>
    </source>
</evidence>
<dbReference type="GO" id="GO:0005886">
    <property type="term" value="C:plasma membrane"/>
    <property type="evidence" value="ECO:0007669"/>
    <property type="project" value="TreeGrafter"/>
</dbReference>
<dbReference type="Proteomes" id="UP000326396">
    <property type="component" value="Linkage Group LG1"/>
</dbReference>
<dbReference type="OrthoDB" id="4062651at2759"/>
<feature type="compositionally biased region" description="Basic and acidic residues" evidence="1">
    <location>
        <begin position="1"/>
        <end position="10"/>
    </location>
</feature>
<accession>A0A5N6Q3L1</accession>
<dbReference type="Gene3D" id="1.10.510.10">
    <property type="entry name" value="Transferase(Phosphotransferase) domain 1"/>
    <property type="match status" value="2"/>
</dbReference>
<dbReference type="InterPro" id="IPR001245">
    <property type="entry name" value="Ser-Thr/Tyr_kinase_cat_dom"/>
</dbReference>
<proteinExistence type="predicted"/>
<dbReference type="InterPro" id="IPR045272">
    <property type="entry name" value="ANXUR1/2-like"/>
</dbReference>
<evidence type="ECO:0000256" key="1">
    <source>
        <dbReference type="SAM" id="MobiDB-lite"/>
    </source>
</evidence>
<dbReference type="GO" id="GO:0009506">
    <property type="term" value="C:plasmodesma"/>
    <property type="evidence" value="ECO:0007669"/>
    <property type="project" value="TreeGrafter"/>
</dbReference>